<dbReference type="RefSeq" id="WP_284323631.1">
    <property type="nucleotide sequence ID" value="NZ_BSPP01000002.1"/>
</dbReference>
<gene>
    <name evidence="1" type="ORF">GCM10010873_03830</name>
</gene>
<proteinExistence type="predicted"/>
<organism evidence="1 2">
    <name type="scientific">Cypionkella aquatica</name>
    <dbReference type="NCBI Taxonomy" id="1756042"/>
    <lineage>
        <taxon>Bacteria</taxon>
        <taxon>Pseudomonadati</taxon>
        <taxon>Pseudomonadota</taxon>
        <taxon>Alphaproteobacteria</taxon>
        <taxon>Rhodobacterales</taxon>
        <taxon>Paracoccaceae</taxon>
        <taxon>Cypionkella</taxon>
    </lineage>
</organism>
<dbReference type="AlphaFoldDB" id="A0AA37TTH8"/>
<evidence type="ECO:0008006" key="3">
    <source>
        <dbReference type="Google" id="ProtNLM"/>
    </source>
</evidence>
<name>A0AA37TTH8_9RHOB</name>
<evidence type="ECO:0000313" key="2">
    <source>
        <dbReference type="Proteomes" id="UP001157355"/>
    </source>
</evidence>
<dbReference type="EMBL" id="BSPP01000002">
    <property type="protein sequence ID" value="GLS85410.1"/>
    <property type="molecule type" value="Genomic_DNA"/>
</dbReference>
<protein>
    <recommendedName>
        <fullName evidence="3">Formate dehydrogenase</fullName>
    </recommendedName>
</protein>
<evidence type="ECO:0000313" key="1">
    <source>
        <dbReference type="EMBL" id="GLS85410.1"/>
    </source>
</evidence>
<dbReference type="InterPro" id="IPR021074">
    <property type="entry name" value="Formate_DH_dsu"/>
</dbReference>
<comment type="caution">
    <text evidence="1">The sequence shown here is derived from an EMBL/GenBank/DDBJ whole genome shotgun (WGS) entry which is preliminary data.</text>
</comment>
<dbReference type="Proteomes" id="UP001157355">
    <property type="component" value="Unassembled WGS sequence"/>
</dbReference>
<keyword evidence="2" id="KW-1185">Reference proteome</keyword>
<dbReference type="Pfam" id="PF11390">
    <property type="entry name" value="FdsD"/>
    <property type="match status" value="1"/>
</dbReference>
<sequence>MSLNDTHAGPHAKLIYMANQIAKFMESKPHAEGLTLLASHINDFWEPRMRRHLFEVLDAGGTGLRPLVLEAAATIKRPAIAA</sequence>
<accession>A0AA37TTH8</accession>
<reference evidence="1 2" key="1">
    <citation type="journal article" date="2014" name="Int. J. Syst. Evol. Microbiol.">
        <title>Complete genome sequence of Corynebacterium casei LMG S-19264T (=DSM 44701T), isolated from a smear-ripened cheese.</title>
        <authorList>
            <consortium name="US DOE Joint Genome Institute (JGI-PGF)"/>
            <person name="Walter F."/>
            <person name="Albersmeier A."/>
            <person name="Kalinowski J."/>
            <person name="Ruckert C."/>
        </authorList>
    </citation>
    <scope>NUCLEOTIDE SEQUENCE [LARGE SCALE GENOMIC DNA]</scope>
    <source>
        <strain evidence="1 2">NBRC 111766</strain>
    </source>
</reference>